<dbReference type="eggNOG" id="ENOG502ZYK6">
    <property type="taxonomic scope" value="Bacteria"/>
</dbReference>
<protein>
    <submittedName>
        <fullName evidence="2">Lipoprotein, putative</fullName>
    </submittedName>
</protein>
<dbReference type="HOGENOM" id="CLU_136117_1_0_7"/>
<sequence length="158" mass="18439">MKHCLALCFIFFLCACSAKNQNFSSQSLMVLIASPMIKINDAAFLKKENNALNLEVYKLGQAFFELKIKDKICINAVCYDKQVFNQKFFKNVYYDDILNDILKANPLWQGRNLEKTDCGFEQNLKAKNYEIFYYVCDNKVSFFDKISHTKIILTHIQN</sequence>
<name>A0A0H3PIT7_CAMJJ</name>
<dbReference type="AlphaFoldDB" id="A0A0H3PIT7"/>
<evidence type="ECO:0000313" key="3">
    <source>
        <dbReference type="Proteomes" id="UP000000646"/>
    </source>
</evidence>
<organism evidence="2 3">
    <name type="scientific">Campylobacter jejuni subsp. jejuni serotype O:23/36 (strain 81-176)</name>
    <dbReference type="NCBI Taxonomy" id="354242"/>
    <lineage>
        <taxon>Bacteria</taxon>
        <taxon>Pseudomonadati</taxon>
        <taxon>Campylobacterota</taxon>
        <taxon>Epsilonproteobacteria</taxon>
        <taxon>Campylobacterales</taxon>
        <taxon>Campylobacteraceae</taxon>
        <taxon>Campylobacter</taxon>
    </lineage>
</organism>
<gene>
    <name evidence="2" type="ordered locus">CJJ81176_0399</name>
</gene>
<dbReference type="RefSeq" id="WP_011812706.1">
    <property type="nucleotide sequence ID" value="NC_008787.1"/>
</dbReference>
<dbReference type="KEGG" id="cjj:CJJ81176_0399"/>
<evidence type="ECO:0000313" key="2">
    <source>
        <dbReference type="EMBL" id="EAQ73000.1"/>
    </source>
</evidence>
<reference evidence="3" key="1">
    <citation type="submission" date="2006-12" db="EMBL/GenBank/DDBJ databases">
        <authorList>
            <person name="Fouts D.E."/>
            <person name="Nelson K.E."/>
            <person name="Sebastian Y."/>
        </authorList>
    </citation>
    <scope>NUCLEOTIDE SEQUENCE [LARGE SCALE GENOMIC DNA]</scope>
    <source>
        <strain evidence="3">81-176</strain>
    </source>
</reference>
<keyword evidence="1" id="KW-0732">Signal</keyword>
<keyword evidence="2" id="KW-0449">Lipoprotein</keyword>
<feature type="chain" id="PRO_5002617660" evidence="1">
    <location>
        <begin position="21"/>
        <end position="158"/>
    </location>
</feature>
<proteinExistence type="predicted"/>
<dbReference type="PROSITE" id="PS51257">
    <property type="entry name" value="PROKAR_LIPOPROTEIN"/>
    <property type="match status" value="1"/>
</dbReference>
<dbReference type="EMBL" id="CP000538">
    <property type="protein sequence ID" value="EAQ73000.1"/>
    <property type="molecule type" value="Genomic_DNA"/>
</dbReference>
<dbReference type="Proteomes" id="UP000000646">
    <property type="component" value="Chromosome"/>
</dbReference>
<accession>A0A0H3PIT7</accession>
<evidence type="ECO:0000256" key="1">
    <source>
        <dbReference type="SAM" id="SignalP"/>
    </source>
</evidence>
<feature type="signal peptide" evidence="1">
    <location>
        <begin position="1"/>
        <end position="20"/>
    </location>
</feature>